<feature type="domain" description="CIROZ beta" evidence="2">
    <location>
        <begin position="115"/>
        <end position="214"/>
    </location>
</feature>
<evidence type="ECO:0000259" key="2">
    <source>
        <dbReference type="Pfam" id="PF15094"/>
    </source>
</evidence>
<feature type="compositionally biased region" description="Polar residues" evidence="1">
    <location>
        <begin position="236"/>
        <end position="254"/>
    </location>
</feature>
<evidence type="ECO:0000313" key="3">
    <source>
        <dbReference type="EMBL" id="CDQ71724.1"/>
    </source>
</evidence>
<sequence length="496" mass="54744">MKCPMVPAPPNREHIQCDPDYIQVIRQIPLDSWNNELQWSLSLRGNLIVALEDASLIQVYAVMNGASITVQGKRSEILSPVTVMERTGEFLALKLVSGQYAYSMEATCPNVSSPAAEDTIVHIFKRRMGLTKRGGYESDSLTVSSVSVNQTEKFTVYETHDFIQIRIPTALILQVKNCPTDDRLAQPFYRVDVVLTFKETNHKMYWTMENTLPCTGEGVLMPFSSYSTMDQQFQSTEKSQEGTSTFPETTSIERTQAEETGINTSPTSSSHTQTSGPIIYWSNVTSMTPSTIDKATQDKYQQTNSTGRVPRIVQGSFVTSQTEPVEFQGAAATTATMQAEFQGTTNRNETAQVELQGTSVTSETSKVEFQRTTIASETKHVEFQGTNTTSEIGQEEFQGTTVTSEIGQEEFQGTNTTSEIGQEEFQGTNTTSEIGQEEFQGTNTTSEIGLEEFQGTTVTSETGEVAFQATTITSGTMQVEFQETTSTSDTAQVEFQ</sequence>
<dbReference type="PANTHER" id="PTHR38653">
    <property type="entry name" value="GENE 572-RELATED"/>
    <property type="match status" value="1"/>
</dbReference>
<name>A0A060X364_ONCMY</name>
<evidence type="ECO:0000256" key="1">
    <source>
        <dbReference type="SAM" id="MobiDB-lite"/>
    </source>
</evidence>
<protein>
    <recommendedName>
        <fullName evidence="2">CIROZ beta domain-containing protein</fullName>
    </recommendedName>
</protein>
<dbReference type="Proteomes" id="UP000193380">
    <property type="component" value="Unassembled WGS sequence"/>
</dbReference>
<feature type="region of interest" description="Disordered" evidence="1">
    <location>
        <begin position="236"/>
        <end position="275"/>
    </location>
</feature>
<organism evidence="3 4">
    <name type="scientific">Oncorhynchus mykiss</name>
    <name type="common">Rainbow trout</name>
    <name type="synonym">Salmo gairdneri</name>
    <dbReference type="NCBI Taxonomy" id="8022"/>
    <lineage>
        <taxon>Eukaryota</taxon>
        <taxon>Metazoa</taxon>
        <taxon>Chordata</taxon>
        <taxon>Craniata</taxon>
        <taxon>Vertebrata</taxon>
        <taxon>Euteleostomi</taxon>
        <taxon>Actinopterygii</taxon>
        <taxon>Neopterygii</taxon>
        <taxon>Teleostei</taxon>
        <taxon>Protacanthopterygii</taxon>
        <taxon>Salmoniformes</taxon>
        <taxon>Salmonidae</taxon>
        <taxon>Salmoninae</taxon>
        <taxon>Oncorhynchus</taxon>
    </lineage>
</organism>
<dbReference type="InterPro" id="IPR049521">
    <property type="entry name" value="CIROZ_b"/>
</dbReference>
<evidence type="ECO:0000313" key="4">
    <source>
        <dbReference type="Proteomes" id="UP000193380"/>
    </source>
</evidence>
<dbReference type="PANTHER" id="PTHR38653:SF1">
    <property type="entry name" value="GENE 572-RELATED"/>
    <property type="match status" value="1"/>
</dbReference>
<reference evidence="3" key="1">
    <citation type="journal article" date="2014" name="Nat. Commun.">
        <title>The rainbow trout genome provides novel insights into evolution after whole-genome duplication in vertebrates.</title>
        <authorList>
            <person name="Berthelot C."/>
            <person name="Brunet F."/>
            <person name="Chalopin D."/>
            <person name="Juanchich A."/>
            <person name="Bernard M."/>
            <person name="Noel B."/>
            <person name="Bento P."/>
            <person name="Da Silva C."/>
            <person name="Labadie K."/>
            <person name="Alberti A."/>
            <person name="Aury J.M."/>
            <person name="Louis A."/>
            <person name="Dehais P."/>
            <person name="Bardou P."/>
            <person name="Montfort J."/>
            <person name="Klopp C."/>
            <person name="Cabau C."/>
            <person name="Gaspin C."/>
            <person name="Thorgaard G.H."/>
            <person name="Boussaha M."/>
            <person name="Quillet E."/>
            <person name="Guyomard R."/>
            <person name="Galiana D."/>
            <person name="Bobe J."/>
            <person name="Volff J.N."/>
            <person name="Genet C."/>
            <person name="Wincker P."/>
            <person name="Jaillon O."/>
            <person name="Roest Crollius H."/>
            <person name="Guiguen Y."/>
        </authorList>
    </citation>
    <scope>NUCLEOTIDE SEQUENCE [LARGE SCALE GENOMIC DNA]</scope>
</reference>
<dbReference type="PaxDb" id="8022-A0A060X364"/>
<dbReference type="AlphaFoldDB" id="A0A060X364"/>
<accession>A0A060X364</accession>
<gene>
    <name evidence="3" type="ORF">GSONMT00001774001</name>
</gene>
<reference evidence="3" key="2">
    <citation type="submission" date="2014-03" db="EMBL/GenBank/DDBJ databases">
        <authorList>
            <person name="Genoscope - CEA"/>
        </authorList>
    </citation>
    <scope>NUCLEOTIDE SEQUENCE</scope>
</reference>
<proteinExistence type="predicted"/>
<dbReference type="InterPro" id="IPR027956">
    <property type="entry name" value="CIROZ"/>
</dbReference>
<dbReference type="Pfam" id="PF15094">
    <property type="entry name" value="DUF4556"/>
    <property type="match status" value="1"/>
</dbReference>
<feature type="compositionally biased region" description="Low complexity" evidence="1">
    <location>
        <begin position="264"/>
        <end position="275"/>
    </location>
</feature>
<dbReference type="EMBL" id="FR904788">
    <property type="protein sequence ID" value="CDQ71724.1"/>
    <property type="molecule type" value="Genomic_DNA"/>
</dbReference>